<feature type="transmembrane region" description="Helical" evidence="7">
    <location>
        <begin position="355"/>
        <end position="372"/>
    </location>
</feature>
<keyword evidence="10" id="KW-1185">Reference proteome</keyword>
<proteinExistence type="predicted"/>
<feature type="compositionally biased region" description="Gly residues" evidence="6">
    <location>
        <begin position="90"/>
        <end position="99"/>
    </location>
</feature>
<evidence type="ECO:0000256" key="5">
    <source>
        <dbReference type="ARBA" id="ARBA00023136"/>
    </source>
</evidence>
<name>A0A8J3L7M3_9ACTN</name>
<dbReference type="AlphaFoldDB" id="A0A8J3L7M3"/>
<dbReference type="EMBL" id="BONI01000077">
    <property type="protein sequence ID" value="GIG09981.1"/>
    <property type="molecule type" value="Genomic_DNA"/>
</dbReference>
<comment type="subcellular location">
    <subcellularLocation>
        <location evidence="1">Cell membrane</location>
        <topology evidence="1">Multi-pass membrane protein</topology>
    </subcellularLocation>
</comment>
<evidence type="ECO:0000256" key="6">
    <source>
        <dbReference type="SAM" id="MobiDB-lite"/>
    </source>
</evidence>
<protein>
    <recommendedName>
        <fullName evidence="8">Type II secretion system protein GspF domain-containing protein</fullName>
    </recommendedName>
</protein>
<keyword evidence="5 7" id="KW-0472">Membrane</keyword>
<dbReference type="Proteomes" id="UP000630887">
    <property type="component" value="Unassembled WGS sequence"/>
</dbReference>
<comment type="caution">
    <text evidence="9">The sequence shown here is derived from an EMBL/GenBank/DDBJ whole genome shotgun (WGS) entry which is preliminary data.</text>
</comment>
<evidence type="ECO:0000256" key="2">
    <source>
        <dbReference type="ARBA" id="ARBA00022475"/>
    </source>
</evidence>
<evidence type="ECO:0000313" key="10">
    <source>
        <dbReference type="Proteomes" id="UP000630887"/>
    </source>
</evidence>
<feature type="transmembrane region" description="Helical" evidence="7">
    <location>
        <begin position="267"/>
        <end position="291"/>
    </location>
</feature>
<evidence type="ECO:0000256" key="3">
    <source>
        <dbReference type="ARBA" id="ARBA00022692"/>
    </source>
</evidence>
<dbReference type="PANTHER" id="PTHR35007">
    <property type="entry name" value="INTEGRAL MEMBRANE PROTEIN-RELATED"/>
    <property type="match status" value="1"/>
</dbReference>
<evidence type="ECO:0000256" key="1">
    <source>
        <dbReference type="ARBA" id="ARBA00004651"/>
    </source>
</evidence>
<evidence type="ECO:0000256" key="7">
    <source>
        <dbReference type="SAM" id="Phobius"/>
    </source>
</evidence>
<gene>
    <name evidence="9" type="ORF">Cco03nite_66810</name>
</gene>
<keyword evidence="2" id="KW-1003">Cell membrane</keyword>
<dbReference type="InterPro" id="IPR018076">
    <property type="entry name" value="T2SS_GspF_dom"/>
</dbReference>
<reference evidence="9 10" key="1">
    <citation type="submission" date="2021-01" db="EMBL/GenBank/DDBJ databases">
        <title>Whole genome shotgun sequence of Catellatospora coxensis NBRC 107359.</title>
        <authorList>
            <person name="Komaki H."/>
            <person name="Tamura T."/>
        </authorList>
    </citation>
    <scope>NUCLEOTIDE SEQUENCE [LARGE SCALE GENOMIC DNA]</scope>
    <source>
        <strain evidence="9 10">NBRC 107359</strain>
    </source>
</reference>
<sequence length="526" mass="53389">MSPTETATGPDNPVHATPLHATPLHATHRTTTAAGHDRTAVSGVPARTGISWRDAVAARLRDLTGPVLAPGARRRLARATGRAVSAPAGAGSGGPGPGAGWSGGPAAVALSPLRTRGVAAVTGVGAWLLLDSPVGGLIAAGYALLALRMWREQRIARRDSGHRQRALDLLAAAAAELRAGGAGTMLLLPDDELDRAVHAAQRLAASTGAPLADLLERLEAQCRAADRADAAAHAQAAGAQLTAVLLAALPIGGIGLGHLIGVDALRILLHTPTGVACACGAAVLQAAGLAWTRRLQRPAARSAVDRAVGRFTARRRLSRLPLRRPAEQPSGRTPWLFGVVAGGAVLALLPSPGGGVLGVAVAGGTVLVLRRMEPAAVRTERERALADLPWAVDLIGTALRAGAPLDHAVLSVGAALDGPLGVRLQRIGRSLRLGATAAEAWSHLADLPPAGRLTAAVERSSANGSALAGALHRCADDLRADTAVRRQAGAQRAGVLIVLPLGLCFLPAFVLAGLVPVVLAVLGEVL</sequence>
<evidence type="ECO:0000259" key="8">
    <source>
        <dbReference type="Pfam" id="PF00482"/>
    </source>
</evidence>
<feature type="transmembrane region" description="Helical" evidence="7">
    <location>
        <begin position="241"/>
        <end position="261"/>
    </location>
</feature>
<feature type="region of interest" description="Disordered" evidence="6">
    <location>
        <begin position="79"/>
        <end position="99"/>
    </location>
</feature>
<keyword evidence="4 7" id="KW-1133">Transmembrane helix</keyword>
<dbReference type="Pfam" id="PF00482">
    <property type="entry name" value="T2SSF"/>
    <property type="match status" value="1"/>
</dbReference>
<evidence type="ECO:0000313" key="9">
    <source>
        <dbReference type="EMBL" id="GIG09981.1"/>
    </source>
</evidence>
<dbReference type="GO" id="GO:0005886">
    <property type="term" value="C:plasma membrane"/>
    <property type="evidence" value="ECO:0007669"/>
    <property type="project" value="UniProtKB-SubCell"/>
</dbReference>
<feature type="transmembrane region" description="Helical" evidence="7">
    <location>
        <begin position="124"/>
        <end position="147"/>
    </location>
</feature>
<feature type="transmembrane region" description="Helical" evidence="7">
    <location>
        <begin position="495"/>
        <end position="522"/>
    </location>
</feature>
<dbReference type="PANTHER" id="PTHR35007:SF3">
    <property type="entry name" value="POSSIBLE CONSERVED ALANINE RICH MEMBRANE PROTEIN"/>
    <property type="match status" value="1"/>
</dbReference>
<accession>A0A8J3L7M3</accession>
<organism evidence="9 10">
    <name type="scientific">Catellatospora coxensis</name>
    <dbReference type="NCBI Taxonomy" id="310354"/>
    <lineage>
        <taxon>Bacteria</taxon>
        <taxon>Bacillati</taxon>
        <taxon>Actinomycetota</taxon>
        <taxon>Actinomycetes</taxon>
        <taxon>Micromonosporales</taxon>
        <taxon>Micromonosporaceae</taxon>
        <taxon>Catellatospora</taxon>
    </lineage>
</organism>
<evidence type="ECO:0000256" key="4">
    <source>
        <dbReference type="ARBA" id="ARBA00022989"/>
    </source>
</evidence>
<feature type="domain" description="Type II secretion system protein GspF" evidence="8">
    <location>
        <begin position="392"/>
        <end position="512"/>
    </location>
</feature>
<feature type="compositionally biased region" description="Low complexity" evidence="6">
    <location>
        <begin position="79"/>
        <end position="89"/>
    </location>
</feature>
<keyword evidence="3 7" id="KW-0812">Transmembrane</keyword>
<feature type="region of interest" description="Disordered" evidence="6">
    <location>
        <begin position="1"/>
        <end position="24"/>
    </location>
</feature>